<reference evidence="1 2" key="1">
    <citation type="submission" date="2021-06" db="EMBL/GenBank/DDBJ databases">
        <title>Caerostris darwini draft genome.</title>
        <authorList>
            <person name="Kono N."/>
            <person name="Arakawa K."/>
        </authorList>
    </citation>
    <scope>NUCLEOTIDE SEQUENCE [LARGE SCALE GENOMIC DNA]</scope>
</reference>
<dbReference type="AlphaFoldDB" id="A0AAV4NEZ3"/>
<organism evidence="1 2">
    <name type="scientific">Caerostris darwini</name>
    <dbReference type="NCBI Taxonomy" id="1538125"/>
    <lineage>
        <taxon>Eukaryota</taxon>
        <taxon>Metazoa</taxon>
        <taxon>Ecdysozoa</taxon>
        <taxon>Arthropoda</taxon>
        <taxon>Chelicerata</taxon>
        <taxon>Arachnida</taxon>
        <taxon>Araneae</taxon>
        <taxon>Araneomorphae</taxon>
        <taxon>Entelegynae</taxon>
        <taxon>Araneoidea</taxon>
        <taxon>Araneidae</taxon>
        <taxon>Caerostris</taxon>
    </lineage>
</organism>
<dbReference type="Proteomes" id="UP001054837">
    <property type="component" value="Unassembled WGS sequence"/>
</dbReference>
<gene>
    <name evidence="1" type="ORF">CDAR_450461</name>
</gene>
<proteinExistence type="predicted"/>
<protein>
    <submittedName>
        <fullName evidence="1">Uncharacterized protein</fullName>
    </submittedName>
</protein>
<evidence type="ECO:0000313" key="1">
    <source>
        <dbReference type="EMBL" id="GIX82875.1"/>
    </source>
</evidence>
<sequence length="111" mass="12146">MPVFLSGIEWASKNILACSITFLETCGETDFTISVQPICEVEASLITIPLHSRGSFNSRLIGLPLPPNKCHAARIVQTSSILGSTTQNTSGKRVFKVVNMWKTECSILDTF</sequence>
<dbReference type="EMBL" id="BPLQ01001551">
    <property type="protein sequence ID" value="GIX82875.1"/>
    <property type="molecule type" value="Genomic_DNA"/>
</dbReference>
<name>A0AAV4NEZ3_9ARAC</name>
<comment type="caution">
    <text evidence="1">The sequence shown here is derived from an EMBL/GenBank/DDBJ whole genome shotgun (WGS) entry which is preliminary data.</text>
</comment>
<evidence type="ECO:0000313" key="2">
    <source>
        <dbReference type="Proteomes" id="UP001054837"/>
    </source>
</evidence>
<keyword evidence="2" id="KW-1185">Reference proteome</keyword>
<accession>A0AAV4NEZ3</accession>